<reference evidence="2" key="2">
    <citation type="submission" date="2020-07" db="EMBL/GenBank/DDBJ databases">
        <authorList>
            <person name="Vera ALvarez R."/>
            <person name="Arias-Moreno D.M."/>
            <person name="Jimenez-Jacinto V."/>
            <person name="Jimenez-Bremont J.F."/>
            <person name="Swaminathan K."/>
            <person name="Moose S.P."/>
            <person name="Guerrero-Gonzalez M.L."/>
            <person name="Marino-Ramirez L."/>
            <person name="Landsman D."/>
            <person name="Rodriguez-Kessler M."/>
            <person name="Delgado-Sanchez P."/>
        </authorList>
    </citation>
    <scope>NUCLEOTIDE SEQUENCE</scope>
    <source>
        <tissue evidence="2">Cladode</tissue>
    </source>
</reference>
<proteinExistence type="predicted"/>
<organism evidence="2">
    <name type="scientific">Opuntia streptacantha</name>
    <name type="common">Prickly pear cactus</name>
    <name type="synonym">Opuntia cardona</name>
    <dbReference type="NCBI Taxonomy" id="393608"/>
    <lineage>
        <taxon>Eukaryota</taxon>
        <taxon>Viridiplantae</taxon>
        <taxon>Streptophyta</taxon>
        <taxon>Embryophyta</taxon>
        <taxon>Tracheophyta</taxon>
        <taxon>Spermatophyta</taxon>
        <taxon>Magnoliopsida</taxon>
        <taxon>eudicotyledons</taxon>
        <taxon>Gunneridae</taxon>
        <taxon>Pentapetalae</taxon>
        <taxon>Caryophyllales</taxon>
        <taxon>Cactineae</taxon>
        <taxon>Cactaceae</taxon>
        <taxon>Opuntioideae</taxon>
        <taxon>Opuntia</taxon>
    </lineage>
</organism>
<protein>
    <submittedName>
        <fullName evidence="2">Uncharacterized protein</fullName>
    </submittedName>
</protein>
<dbReference type="EMBL" id="GISG01083957">
    <property type="protein sequence ID" value="MBA4632733.1"/>
    <property type="molecule type" value="Transcribed_RNA"/>
</dbReference>
<accession>A0A7C8Z3K5</accession>
<dbReference type="AlphaFoldDB" id="A0A7C8Z3K5"/>
<name>A0A7C8Z3K5_OPUST</name>
<reference evidence="2" key="1">
    <citation type="journal article" date="2013" name="J. Plant Res.">
        <title>Effect of fungi and light on seed germination of three Opuntia species from semiarid lands of central Mexico.</title>
        <authorList>
            <person name="Delgado-Sanchez P."/>
            <person name="Jimenez-Bremont J.F."/>
            <person name="Guerrero-Gonzalez Mde L."/>
            <person name="Flores J."/>
        </authorList>
    </citation>
    <scope>NUCLEOTIDE SEQUENCE</scope>
    <source>
        <tissue evidence="2">Cladode</tissue>
    </source>
</reference>
<evidence type="ECO:0000256" key="1">
    <source>
        <dbReference type="SAM" id="MobiDB-lite"/>
    </source>
</evidence>
<sequence length="110" mass="12838">MLHSSQFPNKAEDMKPQIAQKYLSYNDIRCWKFHLQWSWTKGTPKDAKLCKQSIHEYTTPPPQKNGKKENNKSASTPNLGPTLWFSNIEHLKFFLKGGQGRDQREMSPRC</sequence>
<feature type="region of interest" description="Disordered" evidence="1">
    <location>
        <begin position="52"/>
        <end position="81"/>
    </location>
</feature>
<evidence type="ECO:0000313" key="2">
    <source>
        <dbReference type="EMBL" id="MBA4632733.1"/>
    </source>
</evidence>